<sequence length="94" mass="10006">MRVSVGEIKEVSLSTESDSAAELIGTSDNQEVVEVSRPQLAPAVDTLTNKKSPMVFQIKGVTVGTANVIFTTKPLNQAGSGQTIRTYIVQVTAR</sequence>
<dbReference type="EMBL" id="CP059732">
    <property type="protein sequence ID" value="QMW06818.1"/>
    <property type="molecule type" value="Genomic_DNA"/>
</dbReference>
<name>A0A7G5H6S6_9BACT</name>
<evidence type="ECO:0000313" key="1">
    <source>
        <dbReference type="EMBL" id="QMW06818.1"/>
    </source>
</evidence>
<dbReference type="KEGG" id="sfol:H3H32_01875"/>
<evidence type="ECO:0000313" key="2">
    <source>
        <dbReference type="Proteomes" id="UP000515369"/>
    </source>
</evidence>
<protein>
    <submittedName>
        <fullName evidence="1">Uncharacterized protein</fullName>
    </submittedName>
</protein>
<accession>A0A7G5H6S6</accession>
<dbReference type="Proteomes" id="UP000515369">
    <property type="component" value="Chromosome"/>
</dbReference>
<dbReference type="AlphaFoldDB" id="A0A7G5H6S6"/>
<proteinExistence type="predicted"/>
<gene>
    <name evidence="1" type="ORF">H3H32_01875</name>
</gene>
<organism evidence="1 2">
    <name type="scientific">Spirosoma foliorum</name>
    <dbReference type="NCBI Taxonomy" id="2710596"/>
    <lineage>
        <taxon>Bacteria</taxon>
        <taxon>Pseudomonadati</taxon>
        <taxon>Bacteroidota</taxon>
        <taxon>Cytophagia</taxon>
        <taxon>Cytophagales</taxon>
        <taxon>Cytophagaceae</taxon>
        <taxon>Spirosoma</taxon>
    </lineage>
</organism>
<keyword evidence="2" id="KW-1185">Reference proteome</keyword>
<reference evidence="1 2" key="1">
    <citation type="submission" date="2020-07" db="EMBL/GenBank/DDBJ databases">
        <title>Spirosoma foliorum sp. nov., isolated from the leaves on the Nejang mountain Korea, Republic of.</title>
        <authorList>
            <person name="Ho H."/>
            <person name="Lee Y.-J."/>
            <person name="Nurcahyanto D.-A."/>
            <person name="Kim S.-G."/>
        </authorList>
    </citation>
    <scope>NUCLEOTIDE SEQUENCE [LARGE SCALE GENOMIC DNA]</scope>
    <source>
        <strain evidence="1 2">PL0136</strain>
    </source>
</reference>